<name>A0A0F5F0U9_AVIPA</name>
<evidence type="ECO:0000256" key="4">
    <source>
        <dbReference type="ARBA" id="ARBA00023263"/>
    </source>
</evidence>
<dbReference type="GO" id="GO:0009289">
    <property type="term" value="C:pilus"/>
    <property type="evidence" value="ECO:0007669"/>
    <property type="project" value="UniProtKB-SubCell"/>
</dbReference>
<evidence type="ECO:0000259" key="5">
    <source>
        <dbReference type="Pfam" id="PF00419"/>
    </source>
</evidence>
<reference evidence="6 7" key="1">
    <citation type="submission" date="2018-06" db="EMBL/GenBank/DDBJ databases">
        <authorList>
            <consortium name="Pathogen Informatics"/>
            <person name="Doyle S."/>
        </authorList>
    </citation>
    <scope>NUCLEOTIDE SEQUENCE [LARGE SCALE GENOMIC DNA]</scope>
    <source>
        <strain evidence="6 7">NCTC10926</strain>
    </source>
</reference>
<comment type="subcellular location">
    <subcellularLocation>
        <location evidence="1">Fimbrium</location>
    </subcellularLocation>
</comment>
<dbReference type="EMBL" id="UFSW01000001">
    <property type="protein sequence ID" value="SUU98578.1"/>
    <property type="molecule type" value="Genomic_DNA"/>
</dbReference>
<dbReference type="SUPFAM" id="SSF49401">
    <property type="entry name" value="Bacterial adhesins"/>
    <property type="match status" value="1"/>
</dbReference>
<feature type="domain" description="Fimbrial-type adhesion" evidence="5">
    <location>
        <begin position="211"/>
        <end position="377"/>
    </location>
</feature>
<dbReference type="InterPro" id="IPR036937">
    <property type="entry name" value="Adhesion_dom_fimbrial_sf"/>
</dbReference>
<dbReference type="InterPro" id="IPR008966">
    <property type="entry name" value="Adhesion_dom_sf"/>
</dbReference>
<evidence type="ECO:0000313" key="7">
    <source>
        <dbReference type="Proteomes" id="UP000254620"/>
    </source>
</evidence>
<keyword evidence="4" id="KW-0281">Fimbrium</keyword>
<evidence type="ECO:0000256" key="1">
    <source>
        <dbReference type="ARBA" id="ARBA00004561"/>
    </source>
</evidence>
<accession>A0A0F5F0U9</accession>
<dbReference type="PANTHER" id="PTHR33420:SF3">
    <property type="entry name" value="FIMBRIAL SUBUNIT ELFA"/>
    <property type="match status" value="1"/>
</dbReference>
<dbReference type="Gene3D" id="2.60.40.1090">
    <property type="entry name" value="Fimbrial-type adhesion domain"/>
    <property type="match status" value="1"/>
</dbReference>
<dbReference type="STRING" id="728.VY92_06660"/>
<evidence type="ECO:0000256" key="3">
    <source>
        <dbReference type="ARBA" id="ARBA00022729"/>
    </source>
</evidence>
<comment type="similarity">
    <text evidence="2">Belongs to the fimbrial protein family.</text>
</comment>
<dbReference type="GO" id="GO:0043709">
    <property type="term" value="P:cell adhesion involved in single-species biofilm formation"/>
    <property type="evidence" value="ECO:0007669"/>
    <property type="project" value="TreeGrafter"/>
</dbReference>
<gene>
    <name evidence="6" type="ORF">NCTC10926_02014</name>
</gene>
<dbReference type="AlphaFoldDB" id="A0A0F5F0U9"/>
<sequence>MKKQIILMGICSLFFILLPEVKAATMTIDGITVGIPEEVRNGVTKPVTHHQEVANIFPFPEMAKKKIIYSWRLENSERYCLQHGKYRSPVDKYHMEVKFYPLALNIDNKFFNQRILINDMKVYDNDPYQRFPVSGSQSMYFTLELSLKDEALYRQAIDYTVKKGTKLGVMTLFCTTGSREAGHEGEFRDHRSLYNAFTGFTLTTAADASFRISRTCSLSSASSQTVTLSPVMLSDIQNNQKIKGGDFTIRLDCSGVDIKNAYIAFADAIKEDQKNSLGILNVKEGAGYAQGVNIMVEDAQTQQPVRFKQLLSDPLLFKTDYPSAQYGSKSYDALTLFGSLTAGQTILSRKYNVYYWKFMYTQTAGNVEARIRYNIYYN</sequence>
<dbReference type="OrthoDB" id="5691092at2"/>
<protein>
    <submittedName>
        <fullName evidence="6">P pilus assembly protein, pilin FimA</fullName>
    </submittedName>
</protein>
<dbReference type="RefSeq" id="WP_046097633.1">
    <property type="nucleotide sequence ID" value="NZ_LAEN01000004.1"/>
</dbReference>
<keyword evidence="3" id="KW-0732">Signal</keyword>
<dbReference type="Proteomes" id="UP000254620">
    <property type="component" value="Unassembled WGS sequence"/>
</dbReference>
<evidence type="ECO:0000313" key="6">
    <source>
        <dbReference type="EMBL" id="SUU98578.1"/>
    </source>
</evidence>
<dbReference type="InterPro" id="IPR000259">
    <property type="entry name" value="Adhesion_dom_fimbrial"/>
</dbReference>
<organism evidence="6 7">
    <name type="scientific">Avibacterium paragallinarum</name>
    <name type="common">Haemophilus gallinarum</name>
    <dbReference type="NCBI Taxonomy" id="728"/>
    <lineage>
        <taxon>Bacteria</taxon>
        <taxon>Pseudomonadati</taxon>
        <taxon>Pseudomonadota</taxon>
        <taxon>Gammaproteobacteria</taxon>
        <taxon>Pasteurellales</taxon>
        <taxon>Pasteurellaceae</taxon>
        <taxon>Avibacterium</taxon>
    </lineage>
</organism>
<dbReference type="Pfam" id="PF00419">
    <property type="entry name" value="Fimbrial"/>
    <property type="match status" value="1"/>
</dbReference>
<dbReference type="eggNOG" id="COG3539">
    <property type="taxonomic scope" value="Bacteria"/>
</dbReference>
<dbReference type="InterPro" id="IPR050263">
    <property type="entry name" value="Bact_Fimbrial_Adh_Pro"/>
</dbReference>
<dbReference type="PANTHER" id="PTHR33420">
    <property type="entry name" value="FIMBRIAL SUBUNIT ELFA-RELATED"/>
    <property type="match status" value="1"/>
</dbReference>
<proteinExistence type="inferred from homology"/>
<evidence type="ECO:0000256" key="2">
    <source>
        <dbReference type="ARBA" id="ARBA00006671"/>
    </source>
</evidence>